<evidence type="ECO:0000313" key="4">
    <source>
        <dbReference type="Proteomes" id="UP000183454"/>
    </source>
</evidence>
<reference evidence="3 4" key="1">
    <citation type="submission" date="2016-10" db="EMBL/GenBank/DDBJ databases">
        <authorList>
            <person name="de Groot N.N."/>
        </authorList>
    </citation>
    <scope>NUCLEOTIDE SEQUENCE [LARGE SCALE GENOMIC DNA]</scope>
    <source>
        <strain evidence="3 4">Nm110</strain>
    </source>
</reference>
<gene>
    <name evidence="3" type="ORF">SAMN05421882_103419</name>
</gene>
<dbReference type="EMBL" id="FNNH01000034">
    <property type="protein sequence ID" value="SDW87479.1"/>
    <property type="molecule type" value="Genomic_DNA"/>
</dbReference>
<accession>A0A1H2X5E2</accession>
<protein>
    <submittedName>
        <fullName evidence="3">Uncharacterized protein</fullName>
    </submittedName>
</protein>
<proteinExistence type="predicted"/>
<feature type="region of interest" description="Disordered" evidence="1">
    <location>
        <begin position="65"/>
        <end position="87"/>
    </location>
</feature>
<name>A0A1H2X5E2_9PROT</name>
<feature type="compositionally biased region" description="Basic residues" evidence="1">
    <location>
        <begin position="70"/>
        <end position="79"/>
    </location>
</feature>
<keyword evidence="2" id="KW-0732">Signal</keyword>
<feature type="chain" id="PRO_5010296328" evidence="2">
    <location>
        <begin position="26"/>
        <end position="87"/>
    </location>
</feature>
<dbReference type="Proteomes" id="UP000183454">
    <property type="component" value="Unassembled WGS sequence"/>
</dbReference>
<evidence type="ECO:0000313" key="3">
    <source>
        <dbReference type="EMBL" id="SDW87479.1"/>
    </source>
</evidence>
<sequence length="87" mass="9773">MNMFNNKTIFVIILIAFGTSGHVSANSINVSASGANSSKITAIDSSIEQDNFQAKQQVQTHKQAQLRQQMKPKKNKKFQRTIYPMFP</sequence>
<evidence type="ECO:0000256" key="2">
    <source>
        <dbReference type="SAM" id="SignalP"/>
    </source>
</evidence>
<dbReference type="AlphaFoldDB" id="A0A1H2X5E2"/>
<feature type="signal peptide" evidence="2">
    <location>
        <begin position="1"/>
        <end position="25"/>
    </location>
</feature>
<organism evidence="3 4">
    <name type="scientific">Nitrosomonas communis</name>
    <dbReference type="NCBI Taxonomy" id="44574"/>
    <lineage>
        <taxon>Bacteria</taxon>
        <taxon>Pseudomonadati</taxon>
        <taxon>Pseudomonadota</taxon>
        <taxon>Betaproteobacteria</taxon>
        <taxon>Nitrosomonadales</taxon>
        <taxon>Nitrosomonadaceae</taxon>
        <taxon>Nitrosomonas</taxon>
    </lineage>
</organism>
<dbReference type="RefSeq" id="WP_074667532.1">
    <property type="nucleotide sequence ID" value="NZ_FNNH01000034.1"/>
</dbReference>
<evidence type="ECO:0000256" key="1">
    <source>
        <dbReference type="SAM" id="MobiDB-lite"/>
    </source>
</evidence>